<accession>A0A0M6XXF2</accession>
<keyword evidence="1" id="KW-0732">Signal</keyword>
<dbReference type="STRING" id="282197.SAMN04488517_1114"/>
<dbReference type="PROSITE" id="PS50222">
    <property type="entry name" value="EF_HAND_2"/>
    <property type="match status" value="1"/>
</dbReference>
<dbReference type="Proteomes" id="UP000048908">
    <property type="component" value="Unassembled WGS sequence"/>
</dbReference>
<feature type="chain" id="PRO_5005807278" evidence="1">
    <location>
        <begin position="21"/>
        <end position="78"/>
    </location>
</feature>
<dbReference type="InterPro" id="IPR011992">
    <property type="entry name" value="EF-hand-dom_pair"/>
</dbReference>
<dbReference type="Pfam" id="PF13202">
    <property type="entry name" value="EF-hand_5"/>
    <property type="match status" value="2"/>
</dbReference>
<reference evidence="3 4" key="1">
    <citation type="submission" date="2015-07" db="EMBL/GenBank/DDBJ databases">
        <authorList>
            <person name="Noorani M."/>
        </authorList>
    </citation>
    <scope>NUCLEOTIDE SEQUENCE [LARGE SCALE GENOMIC DNA]</scope>
    <source>
        <strain evidence="3 4">CECT 5088</strain>
    </source>
</reference>
<protein>
    <submittedName>
        <fullName evidence="3">EF hand</fullName>
    </submittedName>
</protein>
<dbReference type="GO" id="GO:0005509">
    <property type="term" value="F:calcium ion binding"/>
    <property type="evidence" value="ECO:0007669"/>
    <property type="project" value="InterPro"/>
</dbReference>
<evidence type="ECO:0000256" key="1">
    <source>
        <dbReference type="SAM" id="SignalP"/>
    </source>
</evidence>
<dbReference type="EMBL" id="CXPG01000025">
    <property type="protein sequence ID" value="CTQ34755.1"/>
    <property type="molecule type" value="Genomic_DNA"/>
</dbReference>
<keyword evidence="4" id="KW-1185">Reference proteome</keyword>
<evidence type="ECO:0000313" key="4">
    <source>
        <dbReference type="Proteomes" id="UP000048908"/>
    </source>
</evidence>
<dbReference type="OrthoDB" id="5470953at2"/>
<evidence type="ECO:0000259" key="2">
    <source>
        <dbReference type="PROSITE" id="PS50222"/>
    </source>
</evidence>
<organism evidence="3 4">
    <name type="scientific">Jannaschia rubra</name>
    <dbReference type="NCBI Taxonomy" id="282197"/>
    <lineage>
        <taxon>Bacteria</taxon>
        <taxon>Pseudomonadati</taxon>
        <taxon>Pseudomonadota</taxon>
        <taxon>Alphaproteobacteria</taxon>
        <taxon>Rhodobacterales</taxon>
        <taxon>Roseobacteraceae</taxon>
        <taxon>Jannaschia</taxon>
    </lineage>
</organism>
<proteinExistence type="predicted"/>
<dbReference type="InterPro" id="IPR018247">
    <property type="entry name" value="EF_Hand_1_Ca_BS"/>
</dbReference>
<dbReference type="SUPFAM" id="SSF47473">
    <property type="entry name" value="EF-hand"/>
    <property type="match status" value="1"/>
</dbReference>
<dbReference type="Gene3D" id="1.10.238.10">
    <property type="entry name" value="EF-hand"/>
    <property type="match status" value="1"/>
</dbReference>
<name>A0A0M6XXF2_9RHOB</name>
<feature type="domain" description="EF-hand" evidence="2">
    <location>
        <begin position="22"/>
        <end position="47"/>
    </location>
</feature>
<dbReference type="RefSeq" id="WP_055684119.1">
    <property type="nucleotide sequence ID" value="NZ_CANMUL010000008.1"/>
</dbReference>
<evidence type="ECO:0000313" key="3">
    <source>
        <dbReference type="EMBL" id="CTQ34755.1"/>
    </source>
</evidence>
<dbReference type="AlphaFoldDB" id="A0A0M6XXF2"/>
<dbReference type="InterPro" id="IPR002048">
    <property type="entry name" value="EF_hand_dom"/>
</dbReference>
<dbReference type="PROSITE" id="PS00018">
    <property type="entry name" value="EF_HAND_1"/>
    <property type="match status" value="2"/>
</dbReference>
<sequence length="78" mass="7959">MKTILTTTAALLALAAPVWAQDAMDTDGDGNVSMEELQAAYPEATAENFTAMDADADGMLSAAEVQAAQEAGILPAAE</sequence>
<feature type="signal peptide" evidence="1">
    <location>
        <begin position="1"/>
        <end position="20"/>
    </location>
</feature>
<gene>
    <name evidence="3" type="ORF">JAN5088_03551</name>
</gene>